<protein>
    <submittedName>
        <fullName evidence="1">Uncharacterized protein</fullName>
    </submittedName>
</protein>
<organism evidence="1 2">
    <name type="scientific">Vibrio viridaestus</name>
    <dbReference type="NCBI Taxonomy" id="2487322"/>
    <lineage>
        <taxon>Bacteria</taxon>
        <taxon>Pseudomonadati</taxon>
        <taxon>Pseudomonadota</taxon>
        <taxon>Gammaproteobacteria</taxon>
        <taxon>Vibrionales</taxon>
        <taxon>Vibrionaceae</taxon>
        <taxon>Vibrio</taxon>
    </lineage>
</organism>
<evidence type="ECO:0000313" key="1">
    <source>
        <dbReference type="EMBL" id="RQW64019.1"/>
    </source>
</evidence>
<comment type="caution">
    <text evidence="1">The sequence shown here is derived from an EMBL/GenBank/DDBJ whole genome shotgun (WGS) entry which is preliminary data.</text>
</comment>
<gene>
    <name evidence="1" type="ORF">EES38_05285</name>
</gene>
<dbReference type="Proteomes" id="UP000281112">
    <property type="component" value="Unassembled WGS sequence"/>
</dbReference>
<reference evidence="1 2" key="1">
    <citation type="submission" date="2018-11" db="EMBL/GenBank/DDBJ databases">
        <title>Vibrio LJC006 sp. nov., isolated from seawater during the bloom of the enteromorpha.</title>
        <authorList>
            <person name="Liang J."/>
        </authorList>
    </citation>
    <scope>NUCLEOTIDE SEQUENCE [LARGE SCALE GENOMIC DNA]</scope>
    <source>
        <strain evidence="1 2">LJC006</strain>
    </source>
</reference>
<accession>A0A3N9TII2</accession>
<dbReference type="RefSeq" id="WP_124936141.1">
    <property type="nucleotide sequence ID" value="NZ_RJVQ01000002.1"/>
</dbReference>
<keyword evidence="2" id="KW-1185">Reference proteome</keyword>
<sequence length="224" mass="25022">MRQYPDEELLFDVSTLPGMRPFPYDESRISQISIYYPYFDGINNYIGFDAVTLTGDFEWSADVQCDATLGIGYLFSSTVNTGGRFVLYFSSSDNSWRFFSSNDSSYSTTYGANVTDDSFIDGGVHTIKCKRVSGVVSYYIENNQTAVASYSDNGADYTINGFGNKFPNSGIQYFNGVSNNLVIGEHLFALNESWSEYPTAKDSNNNGDATYYNFTEDQVLTEIS</sequence>
<dbReference type="AlphaFoldDB" id="A0A3N9TII2"/>
<dbReference type="EMBL" id="RJVQ01000002">
    <property type="protein sequence ID" value="RQW64019.1"/>
    <property type="molecule type" value="Genomic_DNA"/>
</dbReference>
<name>A0A3N9TII2_9VIBR</name>
<evidence type="ECO:0000313" key="2">
    <source>
        <dbReference type="Proteomes" id="UP000281112"/>
    </source>
</evidence>
<proteinExistence type="predicted"/>